<evidence type="ECO:0000313" key="4">
    <source>
        <dbReference type="Proteomes" id="UP001165122"/>
    </source>
</evidence>
<feature type="region of interest" description="Disordered" evidence="2">
    <location>
        <begin position="252"/>
        <end position="284"/>
    </location>
</feature>
<proteinExistence type="predicted"/>
<dbReference type="Proteomes" id="UP001165122">
    <property type="component" value="Unassembled WGS sequence"/>
</dbReference>
<dbReference type="EMBL" id="BRXW01000381">
    <property type="protein sequence ID" value="GMH49257.1"/>
    <property type="molecule type" value="Genomic_DNA"/>
</dbReference>
<evidence type="ECO:0000256" key="1">
    <source>
        <dbReference type="SAM" id="Coils"/>
    </source>
</evidence>
<name>A0A9W6Z705_9STRA</name>
<evidence type="ECO:0000313" key="3">
    <source>
        <dbReference type="EMBL" id="GMH49257.1"/>
    </source>
</evidence>
<gene>
    <name evidence="3" type="ORF">TrLO_g9493</name>
</gene>
<dbReference type="OrthoDB" id="200210at2759"/>
<feature type="compositionally biased region" description="Polar residues" evidence="2">
    <location>
        <begin position="21"/>
        <end position="34"/>
    </location>
</feature>
<organism evidence="3 4">
    <name type="scientific">Triparma laevis f. longispina</name>
    <dbReference type="NCBI Taxonomy" id="1714387"/>
    <lineage>
        <taxon>Eukaryota</taxon>
        <taxon>Sar</taxon>
        <taxon>Stramenopiles</taxon>
        <taxon>Ochrophyta</taxon>
        <taxon>Bolidophyceae</taxon>
        <taxon>Parmales</taxon>
        <taxon>Triparmaceae</taxon>
        <taxon>Triparma</taxon>
    </lineage>
</organism>
<feature type="compositionally biased region" description="Basic and acidic residues" evidence="2">
    <location>
        <begin position="144"/>
        <end position="156"/>
    </location>
</feature>
<feature type="compositionally biased region" description="Basic and acidic residues" evidence="2">
    <location>
        <begin position="188"/>
        <end position="216"/>
    </location>
</feature>
<feature type="region of interest" description="Disordered" evidence="2">
    <location>
        <begin position="1"/>
        <end position="159"/>
    </location>
</feature>
<feature type="compositionally biased region" description="Basic and acidic residues" evidence="2">
    <location>
        <begin position="117"/>
        <end position="131"/>
    </location>
</feature>
<protein>
    <recommendedName>
        <fullName evidence="5">Sfi1 spindle body domain-containing protein</fullName>
    </recommendedName>
</protein>
<sequence length="901" mass="104678">MEYLKSLGLPLPSEITDETSDAPSNWQLKFGSNRSSREGLIKPPFADHVSVSKEMRDYDKFESEEEAVPTPRMVSPSPQKQRRNAGGSSRKKREKERDGNIQLSASGVDLRNWIKSVQEKADQEARSKDADSAIGWADRRKRGERGSGSRRREDLPNLKGDILTTNVFDEAEIRVREAAMVDDEDQDVENRRGRQEKQSKDKNVKERSSKEATKEARQILNAYNKVESVAGETRVKKFGKIGAEEFINKVRNKQKGGGGEGVERRERRRSEKKKEASSSSRAAVAATTDANVIIPPPVHIPPPPTAHQISQTKINHKKASVELAKAHNVAIKISLQRSRRRTLRSYFKNIAMFVIEEEMRLVEFKDKLSLGKDIRMKILLFRSWKEYNKRLNIQTDRLVTKRNMKTLRGVFNVWFEVMKDNMLFLEKHHEMKEWRMLGRCFKNLKVWARDCRRGREEAQKEIEKKKLKAMEEKARRYYRVNLVGVVFLEWSVFAKESCEMRKLAQQQDRRRSRVQALLDRVKDKVEEGEGEEDGGEGSILEAAVLKEDDDLTLGSVDSRRRVKALRSLIDKCIEEEEGILGGGLHLARVVEGEEEEEDTVGGYGDGGGVGVDVVAGGLPSGCDVSAITTSTRATRTGPPQSVISMFKRHEDRALKRAALSARYDAINSERLKRKDELAWKRQEEAKQRVEDEKRAKLEEKRQIELKEQRKCDEIERRREQMKLAKMHNLMTRYSSAFSTWFVLVKELRLKERKADVFNEDITLASYWKRLIKYVEARKDLKRDLEARAMRKADEYAYDVLCWKVFNSWRGNVLKLMAKAKAVRRQAKCKTRERIFKRWRVGLDKERLIWWEANKHAGVRGKRCNLQFFWGLFKERIVEAKEERMEDEKVKKKMMEVRQWLE</sequence>
<keyword evidence="1" id="KW-0175">Coiled coil</keyword>
<evidence type="ECO:0008006" key="5">
    <source>
        <dbReference type="Google" id="ProtNLM"/>
    </source>
</evidence>
<feature type="region of interest" description="Disordered" evidence="2">
    <location>
        <begin position="182"/>
        <end position="216"/>
    </location>
</feature>
<reference evidence="4" key="1">
    <citation type="journal article" date="2023" name="Commun. Biol.">
        <title>Genome analysis of Parmales, the sister group of diatoms, reveals the evolutionary specialization of diatoms from phago-mixotrophs to photoautotrophs.</title>
        <authorList>
            <person name="Ban H."/>
            <person name="Sato S."/>
            <person name="Yoshikawa S."/>
            <person name="Yamada K."/>
            <person name="Nakamura Y."/>
            <person name="Ichinomiya M."/>
            <person name="Sato N."/>
            <person name="Blanc-Mathieu R."/>
            <person name="Endo H."/>
            <person name="Kuwata A."/>
            <person name="Ogata H."/>
        </authorList>
    </citation>
    <scope>NUCLEOTIDE SEQUENCE [LARGE SCALE GENOMIC DNA]</scope>
    <source>
        <strain evidence="4">NIES 3700</strain>
    </source>
</reference>
<comment type="caution">
    <text evidence="3">The sequence shown here is derived from an EMBL/GenBank/DDBJ whole genome shotgun (WGS) entry which is preliminary data.</text>
</comment>
<feature type="compositionally biased region" description="Basic and acidic residues" evidence="2">
    <location>
        <begin position="261"/>
        <end position="276"/>
    </location>
</feature>
<accession>A0A9W6Z705</accession>
<evidence type="ECO:0000256" key="2">
    <source>
        <dbReference type="SAM" id="MobiDB-lite"/>
    </source>
</evidence>
<feature type="coiled-coil region" evidence="1">
    <location>
        <begin position="680"/>
        <end position="709"/>
    </location>
</feature>
<feature type="compositionally biased region" description="Basic and acidic residues" evidence="2">
    <location>
        <begin position="50"/>
        <end position="61"/>
    </location>
</feature>
<feature type="coiled-coil region" evidence="1">
    <location>
        <begin position="448"/>
        <end position="475"/>
    </location>
</feature>
<dbReference type="AlphaFoldDB" id="A0A9W6Z705"/>
<keyword evidence="4" id="KW-1185">Reference proteome</keyword>